<feature type="domain" description="RNA polymerase sigma factor 70 region 4 type 2" evidence="7">
    <location>
        <begin position="130"/>
        <end position="182"/>
    </location>
</feature>
<comment type="caution">
    <text evidence="8">The sequence shown here is derived from an EMBL/GenBank/DDBJ whole genome shotgun (WGS) entry which is preliminary data.</text>
</comment>
<organism evidence="8 9">
    <name type="scientific">Deinococcus navajonensis</name>
    <dbReference type="NCBI Taxonomy" id="309884"/>
    <lineage>
        <taxon>Bacteria</taxon>
        <taxon>Thermotogati</taxon>
        <taxon>Deinococcota</taxon>
        <taxon>Deinococci</taxon>
        <taxon>Deinococcales</taxon>
        <taxon>Deinococcaceae</taxon>
        <taxon>Deinococcus</taxon>
    </lineage>
</organism>
<evidence type="ECO:0000256" key="2">
    <source>
        <dbReference type="ARBA" id="ARBA00023015"/>
    </source>
</evidence>
<reference evidence="9" key="1">
    <citation type="journal article" date="2019" name="Int. J. Syst. Evol. Microbiol.">
        <title>The Global Catalogue of Microorganisms (GCM) 10K type strain sequencing project: providing services to taxonomists for standard genome sequencing and annotation.</title>
        <authorList>
            <consortium name="The Broad Institute Genomics Platform"/>
            <consortium name="The Broad Institute Genome Sequencing Center for Infectious Disease"/>
            <person name="Wu L."/>
            <person name="Ma J."/>
        </authorList>
    </citation>
    <scope>NUCLEOTIDE SEQUENCE [LARGE SCALE GENOMIC DNA]</scope>
    <source>
        <strain evidence="9">CCUG 56029</strain>
    </source>
</reference>
<dbReference type="CDD" id="cd06171">
    <property type="entry name" value="Sigma70_r4"/>
    <property type="match status" value="1"/>
</dbReference>
<dbReference type="Pfam" id="PF04542">
    <property type="entry name" value="Sigma70_r2"/>
    <property type="match status" value="1"/>
</dbReference>
<dbReference type="EMBL" id="JBHSEH010000012">
    <property type="protein sequence ID" value="MFC4426866.1"/>
    <property type="molecule type" value="Genomic_DNA"/>
</dbReference>
<dbReference type="Gene3D" id="1.10.1740.10">
    <property type="match status" value="1"/>
</dbReference>
<dbReference type="InterPro" id="IPR036388">
    <property type="entry name" value="WH-like_DNA-bd_sf"/>
</dbReference>
<dbReference type="InterPro" id="IPR013324">
    <property type="entry name" value="RNA_pol_sigma_r3/r4-like"/>
</dbReference>
<dbReference type="PANTHER" id="PTHR43133:SF8">
    <property type="entry name" value="RNA POLYMERASE SIGMA FACTOR HI_1459-RELATED"/>
    <property type="match status" value="1"/>
</dbReference>
<dbReference type="InterPro" id="IPR039425">
    <property type="entry name" value="RNA_pol_sigma-70-like"/>
</dbReference>
<evidence type="ECO:0000256" key="3">
    <source>
        <dbReference type="ARBA" id="ARBA00023082"/>
    </source>
</evidence>
<dbReference type="RefSeq" id="WP_380039786.1">
    <property type="nucleotide sequence ID" value="NZ_JBHSEH010000012.1"/>
</dbReference>
<dbReference type="InterPro" id="IPR013249">
    <property type="entry name" value="RNA_pol_sigma70_r4_t2"/>
</dbReference>
<evidence type="ECO:0000259" key="6">
    <source>
        <dbReference type="Pfam" id="PF04542"/>
    </source>
</evidence>
<dbReference type="SUPFAM" id="SSF88946">
    <property type="entry name" value="Sigma2 domain of RNA polymerase sigma factors"/>
    <property type="match status" value="1"/>
</dbReference>
<dbReference type="SUPFAM" id="SSF88659">
    <property type="entry name" value="Sigma3 and sigma4 domains of RNA polymerase sigma factors"/>
    <property type="match status" value="1"/>
</dbReference>
<evidence type="ECO:0000256" key="5">
    <source>
        <dbReference type="ARBA" id="ARBA00023163"/>
    </source>
</evidence>
<feature type="domain" description="RNA polymerase sigma-70 region 2" evidence="6">
    <location>
        <begin position="38"/>
        <end position="102"/>
    </location>
</feature>
<sequence length="193" mass="20787">MSELPLPAWPASPAALSALDDAALVRLAVRDERAFEALVTRHAPAVHRLAASMVGPGAADDVVQDVFIAVHRGLRGFRGEAQFSTWLHRIALNACTRALRTRPSLPLDEAPEPFSPHDPCRTGEQAQLRARLAAALQSLPPEQREALTLREIAGLDYAEIASVTGAELGTVKSRINRGRAALRAWLTRAGITP</sequence>
<evidence type="ECO:0000313" key="9">
    <source>
        <dbReference type="Proteomes" id="UP001595998"/>
    </source>
</evidence>
<gene>
    <name evidence="8" type="ORF">ACFOZ9_11660</name>
</gene>
<keyword evidence="2" id="KW-0805">Transcription regulation</keyword>
<name>A0ABV8XPR4_9DEIO</name>
<dbReference type="NCBIfam" id="TIGR02937">
    <property type="entry name" value="sigma70-ECF"/>
    <property type="match status" value="1"/>
</dbReference>
<keyword evidence="5" id="KW-0804">Transcription</keyword>
<dbReference type="InterPro" id="IPR007627">
    <property type="entry name" value="RNA_pol_sigma70_r2"/>
</dbReference>
<dbReference type="Gene3D" id="1.10.10.10">
    <property type="entry name" value="Winged helix-like DNA-binding domain superfamily/Winged helix DNA-binding domain"/>
    <property type="match status" value="1"/>
</dbReference>
<dbReference type="Proteomes" id="UP001595998">
    <property type="component" value="Unassembled WGS sequence"/>
</dbReference>
<protein>
    <submittedName>
        <fullName evidence="8">RNA polymerase sigma factor</fullName>
    </submittedName>
</protein>
<evidence type="ECO:0000313" key="8">
    <source>
        <dbReference type="EMBL" id="MFC4426866.1"/>
    </source>
</evidence>
<dbReference type="PANTHER" id="PTHR43133">
    <property type="entry name" value="RNA POLYMERASE ECF-TYPE SIGMA FACTO"/>
    <property type="match status" value="1"/>
</dbReference>
<keyword evidence="4" id="KW-0238">DNA-binding</keyword>
<comment type="similarity">
    <text evidence="1">Belongs to the sigma-70 factor family. ECF subfamily.</text>
</comment>
<dbReference type="InterPro" id="IPR014284">
    <property type="entry name" value="RNA_pol_sigma-70_dom"/>
</dbReference>
<keyword evidence="3" id="KW-0731">Sigma factor</keyword>
<proteinExistence type="inferred from homology"/>
<keyword evidence="9" id="KW-1185">Reference proteome</keyword>
<evidence type="ECO:0000256" key="1">
    <source>
        <dbReference type="ARBA" id="ARBA00010641"/>
    </source>
</evidence>
<dbReference type="Pfam" id="PF08281">
    <property type="entry name" value="Sigma70_r4_2"/>
    <property type="match status" value="1"/>
</dbReference>
<evidence type="ECO:0000259" key="7">
    <source>
        <dbReference type="Pfam" id="PF08281"/>
    </source>
</evidence>
<evidence type="ECO:0000256" key="4">
    <source>
        <dbReference type="ARBA" id="ARBA00023125"/>
    </source>
</evidence>
<dbReference type="InterPro" id="IPR013325">
    <property type="entry name" value="RNA_pol_sigma_r2"/>
</dbReference>
<accession>A0ABV8XPR4</accession>